<dbReference type="RefSeq" id="WP_269036247.1">
    <property type="nucleotide sequence ID" value="NZ_CP114040.1"/>
</dbReference>
<dbReference type="Proteomes" id="UP001164459">
    <property type="component" value="Chromosome"/>
</dbReference>
<dbReference type="InterPro" id="IPR036390">
    <property type="entry name" value="WH_DNA-bd_sf"/>
</dbReference>
<proteinExistence type="predicted"/>
<keyword evidence="2" id="KW-1185">Reference proteome</keyword>
<accession>A0ABY7H3Q1</accession>
<protein>
    <recommendedName>
        <fullName evidence="3">TniQ protein</fullName>
    </recommendedName>
</protein>
<reference evidence="1" key="1">
    <citation type="submission" date="2022-11" db="EMBL/GenBank/DDBJ databases">
        <title>Minimal conservation of predation-associated metabolite biosynthetic gene clusters underscores biosynthetic potential of Myxococcota including descriptions for ten novel species: Archangium lansinium sp. nov., Myxococcus landrumus sp. nov., Nannocystis bai.</title>
        <authorList>
            <person name="Ahearne A."/>
            <person name="Stevens C."/>
            <person name="Dowd S."/>
        </authorList>
    </citation>
    <scope>NUCLEOTIDE SEQUENCE</scope>
    <source>
        <strain evidence="1">Fl3</strain>
    </source>
</reference>
<evidence type="ECO:0000313" key="1">
    <source>
        <dbReference type="EMBL" id="WAS93900.1"/>
    </source>
</evidence>
<dbReference type="SUPFAM" id="SSF46785">
    <property type="entry name" value="Winged helix' DNA-binding domain"/>
    <property type="match status" value="1"/>
</dbReference>
<gene>
    <name evidence="1" type="ORF">O0S08_47820</name>
</gene>
<organism evidence="1 2">
    <name type="scientific">Nannocystis punicea</name>
    <dbReference type="NCBI Taxonomy" id="2995304"/>
    <lineage>
        <taxon>Bacteria</taxon>
        <taxon>Pseudomonadati</taxon>
        <taxon>Myxococcota</taxon>
        <taxon>Polyangia</taxon>
        <taxon>Nannocystales</taxon>
        <taxon>Nannocystaceae</taxon>
        <taxon>Nannocystis</taxon>
    </lineage>
</organism>
<dbReference type="EMBL" id="CP114040">
    <property type="protein sequence ID" value="WAS93900.1"/>
    <property type="molecule type" value="Genomic_DNA"/>
</dbReference>
<sequence>MSENKKCKHLLTLGVIIEYDEPDDDDRQYREITSRIERAIDDALGKGEDDFDDQIGWVSTRSGLLEEDPDRNCGRCCECGGWVTDRERSGAFAALAHGIFEHGRWICRDHLPNHHPRGWHFLEYDFASVAGRSLEARVVELLRSSPDLTLRELAPMLLRVPGLRELTLEQIFEPDHRFGTDDAVAMLPRGAEAAVARYLCEAVEAAHGIDSGEVGLILTCQKIADNADISSKAAVLGLNELSGRGLVEFYLGRIVVPDVARLRARRDELARR</sequence>
<evidence type="ECO:0000313" key="2">
    <source>
        <dbReference type="Proteomes" id="UP001164459"/>
    </source>
</evidence>
<evidence type="ECO:0008006" key="3">
    <source>
        <dbReference type="Google" id="ProtNLM"/>
    </source>
</evidence>
<name>A0ABY7H3Q1_9BACT</name>